<dbReference type="AlphaFoldDB" id="A0A7I7X455"/>
<keyword evidence="4" id="KW-0786">Thiamine pyrophosphate</keyword>
<gene>
    <name evidence="6" type="primary">acoA</name>
    <name evidence="6" type="ORF">MHIB_27100</name>
</gene>
<dbReference type="Gene3D" id="3.40.50.970">
    <property type="match status" value="1"/>
</dbReference>
<keyword evidence="3" id="KW-0560">Oxidoreductase</keyword>
<name>A0A7I7X455_9MYCO</name>
<dbReference type="GO" id="GO:0006086">
    <property type="term" value="P:pyruvate decarboxylation to acetyl-CoA"/>
    <property type="evidence" value="ECO:0007669"/>
    <property type="project" value="TreeGrafter"/>
</dbReference>
<evidence type="ECO:0000259" key="5">
    <source>
        <dbReference type="Pfam" id="PF00676"/>
    </source>
</evidence>
<dbReference type="InterPro" id="IPR050642">
    <property type="entry name" value="PDH_E1_Alpha_Subunit"/>
</dbReference>
<feature type="domain" description="Dehydrogenase E1 component" evidence="5">
    <location>
        <begin position="47"/>
        <end position="316"/>
    </location>
</feature>
<evidence type="ECO:0000256" key="1">
    <source>
        <dbReference type="ARBA" id="ARBA00001946"/>
    </source>
</evidence>
<dbReference type="RefSeq" id="WP_234808870.1">
    <property type="nucleotide sequence ID" value="NZ_AP022609.1"/>
</dbReference>
<comment type="cofactor">
    <cofactor evidence="1">
        <name>Mg(2+)</name>
        <dbReference type="ChEBI" id="CHEBI:18420"/>
    </cofactor>
</comment>
<proteinExistence type="predicted"/>
<evidence type="ECO:0000256" key="4">
    <source>
        <dbReference type="ARBA" id="ARBA00023052"/>
    </source>
</evidence>
<keyword evidence="7" id="KW-1185">Reference proteome</keyword>
<dbReference type="GO" id="GO:0004739">
    <property type="term" value="F:pyruvate dehydrogenase (acetyl-transferring) activity"/>
    <property type="evidence" value="ECO:0007669"/>
    <property type="project" value="TreeGrafter"/>
</dbReference>
<dbReference type="GO" id="GO:0000287">
    <property type="term" value="F:magnesium ion binding"/>
    <property type="evidence" value="ECO:0007669"/>
    <property type="project" value="UniProtKB-ARBA"/>
</dbReference>
<evidence type="ECO:0000313" key="7">
    <source>
        <dbReference type="Proteomes" id="UP000467260"/>
    </source>
</evidence>
<accession>A0A7I7X455</accession>
<evidence type="ECO:0000256" key="2">
    <source>
        <dbReference type="ARBA" id="ARBA00001964"/>
    </source>
</evidence>
<dbReference type="PANTHER" id="PTHR11516">
    <property type="entry name" value="PYRUVATE DEHYDROGENASE E1 COMPONENT, ALPHA SUBUNIT BACTERIAL AND ORGANELLAR"/>
    <property type="match status" value="1"/>
</dbReference>
<dbReference type="PANTHER" id="PTHR11516:SF60">
    <property type="entry name" value="PYRUVATE DEHYDROGENASE E1 COMPONENT SUBUNIT ALPHA"/>
    <property type="match status" value="1"/>
</dbReference>
<reference evidence="6 7" key="1">
    <citation type="journal article" date="2019" name="Emerg. Microbes Infect.">
        <title>Comprehensive subspecies identification of 175 nontuberculous mycobacteria species based on 7547 genomic profiles.</title>
        <authorList>
            <person name="Matsumoto Y."/>
            <person name="Kinjo T."/>
            <person name="Motooka D."/>
            <person name="Nabeya D."/>
            <person name="Jung N."/>
            <person name="Uechi K."/>
            <person name="Horii T."/>
            <person name="Iida T."/>
            <person name="Fujita J."/>
            <person name="Nakamura S."/>
        </authorList>
    </citation>
    <scope>NUCLEOTIDE SEQUENCE [LARGE SCALE GENOMIC DNA]</scope>
    <source>
        <strain evidence="6 7">JCM 13571</strain>
    </source>
</reference>
<dbReference type="EMBL" id="AP022609">
    <property type="protein sequence ID" value="BBZ24292.1"/>
    <property type="molecule type" value="Genomic_DNA"/>
</dbReference>
<dbReference type="InterPro" id="IPR001017">
    <property type="entry name" value="DH_E1"/>
</dbReference>
<dbReference type="CDD" id="cd02000">
    <property type="entry name" value="TPP_E1_PDC_ADC_BCADC"/>
    <property type="match status" value="1"/>
</dbReference>
<dbReference type="KEGG" id="mhib:MHIB_27100"/>
<dbReference type="Pfam" id="PF00676">
    <property type="entry name" value="E1_dh"/>
    <property type="match status" value="1"/>
</dbReference>
<evidence type="ECO:0000313" key="6">
    <source>
        <dbReference type="EMBL" id="BBZ24292.1"/>
    </source>
</evidence>
<comment type="cofactor">
    <cofactor evidence="2">
        <name>thiamine diphosphate</name>
        <dbReference type="ChEBI" id="CHEBI:58937"/>
    </cofactor>
</comment>
<dbReference type="Proteomes" id="UP000467260">
    <property type="component" value="Chromosome"/>
</dbReference>
<sequence length="330" mass="35181">MTGSIAEPGVASATLTRIFTTATRIKLCDEKFRSLILTGQVSAQYYSPRGQEIIPASIGALLKPTDYVVTTYRGLHDHLAKGVPMPQLWAEFMGKATGTCKGKGGPMHITHPDSGLMVTTGIVGGGLPIAAGLALAAQLRGEDRVTVVNFGDGATNIGAFHEACNLAGLWKLPVVFCCQNNRYAEHTSYEDGTSVARIADRAAAYGMPGVRVDGNDPLAMYTAAKDAIDRARAGDGPTLIEAMTFRFYGHQMSDNNEYMKPGELDAARAADPVLAFRQWLIDNEIHSVAEIEAIEADAKAEIAAAVAFAVESPEPDLSEGLTDVYEEDLS</sequence>
<dbReference type="InterPro" id="IPR029061">
    <property type="entry name" value="THDP-binding"/>
</dbReference>
<dbReference type="SUPFAM" id="SSF52518">
    <property type="entry name" value="Thiamin diphosphate-binding fold (THDP-binding)"/>
    <property type="match status" value="1"/>
</dbReference>
<organism evidence="6 7">
    <name type="scientific">Mycolicibacter hiberniae</name>
    <dbReference type="NCBI Taxonomy" id="29314"/>
    <lineage>
        <taxon>Bacteria</taxon>
        <taxon>Bacillati</taxon>
        <taxon>Actinomycetota</taxon>
        <taxon>Actinomycetes</taxon>
        <taxon>Mycobacteriales</taxon>
        <taxon>Mycobacteriaceae</taxon>
        <taxon>Mycolicibacter</taxon>
    </lineage>
</organism>
<evidence type="ECO:0000256" key="3">
    <source>
        <dbReference type="ARBA" id="ARBA00023002"/>
    </source>
</evidence>
<keyword evidence="6" id="KW-0670">Pyruvate</keyword>
<protein>
    <submittedName>
        <fullName evidence="6">Pyruvate dehydrogenase E1 component subunit alpha</fullName>
    </submittedName>
</protein>